<dbReference type="EMBL" id="JAUHHV010000005">
    <property type="protein sequence ID" value="KAK1425041.1"/>
    <property type="molecule type" value="Genomic_DNA"/>
</dbReference>
<dbReference type="Proteomes" id="UP001229421">
    <property type="component" value="Unassembled WGS sequence"/>
</dbReference>
<accession>A0AAD8NY47</accession>
<proteinExistence type="predicted"/>
<evidence type="ECO:0000256" key="1">
    <source>
        <dbReference type="SAM" id="Phobius"/>
    </source>
</evidence>
<keyword evidence="3" id="KW-1185">Reference proteome</keyword>
<protein>
    <submittedName>
        <fullName evidence="2">Uncharacterized protein</fullName>
    </submittedName>
</protein>
<sequence length="76" mass="9103">MATLSPKRRRLDNRHNRFDFFDIYKLWQIRFMTSFIMVSCNAYCLSSVFYMFFYSQQVCLSVALESILSCTFLENG</sequence>
<organism evidence="2 3">
    <name type="scientific">Tagetes erecta</name>
    <name type="common">African marigold</name>
    <dbReference type="NCBI Taxonomy" id="13708"/>
    <lineage>
        <taxon>Eukaryota</taxon>
        <taxon>Viridiplantae</taxon>
        <taxon>Streptophyta</taxon>
        <taxon>Embryophyta</taxon>
        <taxon>Tracheophyta</taxon>
        <taxon>Spermatophyta</taxon>
        <taxon>Magnoliopsida</taxon>
        <taxon>eudicotyledons</taxon>
        <taxon>Gunneridae</taxon>
        <taxon>Pentapetalae</taxon>
        <taxon>asterids</taxon>
        <taxon>campanulids</taxon>
        <taxon>Asterales</taxon>
        <taxon>Asteraceae</taxon>
        <taxon>Asteroideae</taxon>
        <taxon>Heliantheae alliance</taxon>
        <taxon>Tageteae</taxon>
        <taxon>Tagetes</taxon>
    </lineage>
</organism>
<keyword evidence="1" id="KW-0472">Membrane</keyword>
<dbReference type="AlphaFoldDB" id="A0AAD8NY47"/>
<feature type="transmembrane region" description="Helical" evidence="1">
    <location>
        <begin position="31"/>
        <end position="53"/>
    </location>
</feature>
<comment type="caution">
    <text evidence="2">The sequence shown here is derived from an EMBL/GenBank/DDBJ whole genome shotgun (WGS) entry which is preliminary data.</text>
</comment>
<evidence type="ECO:0000313" key="3">
    <source>
        <dbReference type="Proteomes" id="UP001229421"/>
    </source>
</evidence>
<evidence type="ECO:0000313" key="2">
    <source>
        <dbReference type="EMBL" id="KAK1425041.1"/>
    </source>
</evidence>
<gene>
    <name evidence="2" type="ORF">QVD17_20384</name>
</gene>
<keyword evidence="1" id="KW-1133">Transmembrane helix</keyword>
<keyword evidence="1" id="KW-0812">Transmembrane</keyword>
<reference evidence="2" key="1">
    <citation type="journal article" date="2023" name="bioRxiv">
        <title>Improved chromosome-level genome assembly for marigold (Tagetes erecta).</title>
        <authorList>
            <person name="Jiang F."/>
            <person name="Yuan L."/>
            <person name="Wang S."/>
            <person name="Wang H."/>
            <person name="Xu D."/>
            <person name="Wang A."/>
            <person name="Fan W."/>
        </authorList>
    </citation>
    <scope>NUCLEOTIDE SEQUENCE</scope>
    <source>
        <strain evidence="2">WSJ</strain>
        <tissue evidence="2">Leaf</tissue>
    </source>
</reference>
<name>A0AAD8NY47_TARER</name>